<dbReference type="RefSeq" id="WP_215628293.1">
    <property type="nucleotide sequence ID" value="NZ_CP067089.2"/>
</dbReference>
<evidence type="ECO:0000313" key="2">
    <source>
        <dbReference type="Proteomes" id="UP000595917"/>
    </source>
</evidence>
<organism evidence="1 2">
    <name type="scientific">Breznakiella homolactica</name>
    <dbReference type="NCBI Taxonomy" id="2798577"/>
    <lineage>
        <taxon>Bacteria</taxon>
        <taxon>Pseudomonadati</taxon>
        <taxon>Spirochaetota</taxon>
        <taxon>Spirochaetia</taxon>
        <taxon>Spirochaetales</taxon>
        <taxon>Breznakiellaceae</taxon>
        <taxon>Breznakiella</taxon>
    </lineage>
</organism>
<dbReference type="EMBL" id="CP067089">
    <property type="protein sequence ID" value="QQO10985.1"/>
    <property type="molecule type" value="Genomic_DNA"/>
</dbReference>
<keyword evidence="2" id="KW-1185">Reference proteome</keyword>
<gene>
    <name evidence="1" type="ORF">JFL75_08725</name>
</gene>
<dbReference type="Proteomes" id="UP000595917">
    <property type="component" value="Chromosome"/>
</dbReference>
<name>A0A7T8BCC1_9SPIR</name>
<evidence type="ECO:0000313" key="1">
    <source>
        <dbReference type="EMBL" id="QQO10985.1"/>
    </source>
</evidence>
<dbReference type="AlphaFoldDB" id="A0A7T8BCC1"/>
<accession>A0A7T8BCC1</accession>
<evidence type="ECO:0008006" key="3">
    <source>
        <dbReference type="Google" id="ProtNLM"/>
    </source>
</evidence>
<sequence>MPSQVLHILFGDDVITEIYRRIRPRFGIVADKALEKIQISYRTAFSLGCQGPDLFYHSQNRRPVALEYGTLLHRRGYGMFTAVLLKMALPDPPPDADDIRMQRRENAITALGVYALGFMTHAILDRLAHPYIIYKSGWVSPAKPETVRYAKAHAFFERIIDVLMLRYLRGQEIASWNQDELLVSACENPPPGLKALLAKALVTAFPERAGNDSKLARRIDNAFLDAAGFYRFTDPRKTSLRSSNIEEITSFWMEDPGLVAYVYPEYVPLDIDYLNLSRKPWCYPIEGGAADRRSFPDIYRDTLERAVAKLSVFISRYLETGVFPIKEAASGIGNSGLSIQDSEGKPCAPSMSDPLPLDEVLAGQQALRRAAAEQFELRQIAQGRLGGSVGV</sequence>
<reference evidence="1" key="1">
    <citation type="submission" date="2021-01" db="EMBL/GenBank/DDBJ databases">
        <title>Description of Breznakiella homolactica.</title>
        <authorList>
            <person name="Song Y."/>
            <person name="Brune A."/>
        </authorList>
    </citation>
    <scope>NUCLEOTIDE SEQUENCE</scope>
    <source>
        <strain evidence="1">RmG30</strain>
    </source>
</reference>
<dbReference type="KEGG" id="bhc:JFL75_08725"/>
<proteinExistence type="predicted"/>
<protein>
    <recommendedName>
        <fullName evidence="3">Phospholipase C/D domain-containing protein</fullName>
    </recommendedName>
</protein>